<dbReference type="Proteomes" id="UP000005275">
    <property type="component" value="Chromosome"/>
</dbReference>
<dbReference type="eggNOG" id="COG2067">
    <property type="taxonomic scope" value="Bacteria"/>
</dbReference>
<dbReference type="OrthoDB" id="5725705at2"/>
<proteinExistence type="predicted"/>
<name>W0E404_MARPU</name>
<organism evidence="1 2">
    <name type="scientific">Marichromatium purpuratum 984</name>
    <dbReference type="NCBI Taxonomy" id="765910"/>
    <lineage>
        <taxon>Bacteria</taxon>
        <taxon>Pseudomonadati</taxon>
        <taxon>Pseudomonadota</taxon>
        <taxon>Gammaproteobacteria</taxon>
        <taxon>Chromatiales</taxon>
        <taxon>Chromatiaceae</taxon>
        <taxon>Marichromatium</taxon>
    </lineage>
</organism>
<evidence type="ECO:0008006" key="3">
    <source>
        <dbReference type="Google" id="ProtNLM"/>
    </source>
</evidence>
<dbReference type="EMBL" id="CP007031">
    <property type="protein sequence ID" value="AHF05482.1"/>
    <property type="molecule type" value="Genomic_DNA"/>
</dbReference>
<reference evidence="1 2" key="1">
    <citation type="submission" date="2013-12" db="EMBL/GenBank/DDBJ databases">
        <authorList>
            <consortium name="DOE Joint Genome Institute"/>
            <person name="Bryant D.A."/>
            <person name="Huntemann M."/>
            <person name="Han J."/>
            <person name="Chen A."/>
            <person name="Kyrpides N."/>
            <person name="Mavromatis K."/>
            <person name="Markowitz V."/>
            <person name="Palaniappan K."/>
            <person name="Ivanova N."/>
            <person name="Schaumberg A."/>
            <person name="Pati A."/>
            <person name="Liolios K."/>
            <person name="Nordberg H.P."/>
            <person name="Cantor M.N."/>
            <person name="Hua S.X."/>
            <person name="Woyke T."/>
        </authorList>
    </citation>
    <scope>NUCLEOTIDE SEQUENCE [LARGE SCALE GENOMIC DNA]</scope>
    <source>
        <strain evidence="1 2">984</strain>
    </source>
</reference>
<evidence type="ECO:0000313" key="2">
    <source>
        <dbReference type="Proteomes" id="UP000005275"/>
    </source>
</evidence>
<keyword evidence="2" id="KW-1185">Reference proteome</keyword>
<accession>W0E404</accession>
<dbReference type="AlphaFoldDB" id="W0E404"/>
<dbReference type="KEGG" id="mpur:MARPU_08560"/>
<gene>
    <name evidence="1" type="ORF">MARPU_08560</name>
</gene>
<dbReference type="HOGENOM" id="CLU_077404_1_0_6"/>
<dbReference type="RefSeq" id="WP_005225098.1">
    <property type="nucleotide sequence ID" value="NZ_CP007031.1"/>
</dbReference>
<evidence type="ECO:0000313" key="1">
    <source>
        <dbReference type="EMBL" id="AHF05482.1"/>
    </source>
</evidence>
<protein>
    <recommendedName>
        <fullName evidence="3">Outer membrane protein beta-barrel domain-containing protein</fullName>
    </recommendedName>
</protein>
<sequence>MTRPGSRITSVALALLNAIVLVPASAEDVSYRASLYLWGAGIEGETARGADLDVGFDTLIRNLDLAFMGALEARRGPWTLIGDVVYLNVSAEGGATLPIGDGPRVDAELGTKGWILDLSGAYRLVERERLQLDLLAGVRRLDLEIDFSNTIPGTRERRASQGAWDLIGGLRGRIVLDQRWSLPWRVDLGAGQSDLAWQALGGVSYRREALAVSLLYRHLAWSFDDDERLDHIRFSGPMLAASWHF</sequence>
<dbReference type="STRING" id="765910.MARPU_08560"/>